<comment type="caution">
    <text evidence="2">The sequence shown here is derived from an EMBL/GenBank/DDBJ whole genome shotgun (WGS) entry which is preliminary data.</text>
</comment>
<dbReference type="RefSeq" id="WP_206932387.1">
    <property type="nucleotide sequence ID" value="NZ_JAEKJY010000001.1"/>
</dbReference>
<keyword evidence="1" id="KW-1133">Transmembrane helix</keyword>
<name>A0ABS3DSF2_9BACI</name>
<keyword evidence="3" id="KW-1185">Reference proteome</keyword>
<evidence type="ECO:0000256" key="1">
    <source>
        <dbReference type="SAM" id="Phobius"/>
    </source>
</evidence>
<keyword evidence="1" id="KW-0812">Transmembrane</keyword>
<accession>A0ABS3DSF2</accession>
<dbReference type="Proteomes" id="UP000663970">
    <property type="component" value="Unassembled WGS sequence"/>
</dbReference>
<feature type="transmembrane region" description="Helical" evidence="1">
    <location>
        <begin position="12"/>
        <end position="35"/>
    </location>
</feature>
<sequence length="70" mass="7097">MSGLCLHKILKNLLVLWISSIIIGLACGAVASAGIPGPLLLASYGMIFLAGAGVSGGIRSAVDWTKRESG</sequence>
<protein>
    <submittedName>
        <fullName evidence="2">Uncharacterized protein</fullName>
    </submittedName>
</protein>
<organism evidence="2 3">
    <name type="scientific">Halobacillus kuroshimensis</name>
    <dbReference type="NCBI Taxonomy" id="302481"/>
    <lineage>
        <taxon>Bacteria</taxon>
        <taxon>Bacillati</taxon>
        <taxon>Bacillota</taxon>
        <taxon>Bacilli</taxon>
        <taxon>Bacillales</taxon>
        <taxon>Bacillaceae</taxon>
        <taxon>Halobacillus</taxon>
    </lineage>
</organism>
<feature type="transmembrane region" description="Helical" evidence="1">
    <location>
        <begin position="41"/>
        <end position="62"/>
    </location>
</feature>
<evidence type="ECO:0000313" key="2">
    <source>
        <dbReference type="EMBL" id="MBN8234219.1"/>
    </source>
</evidence>
<proteinExistence type="predicted"/>
<evidence type="ECO:0000313" key="3">
    <source>
        <dbReference type="Proteomes" id="UP000663970"/>
    </source>
</evidence>
<gene>
    <name evidence="2" type="ORF">JF544_03125</name>
</gene>
<dbReference type="EMBL" id="JAEKJY010000001">
    <property type="protein sequence ID" value="MBN8234219.1"/>
    <property type="molecule type" value="Genomic_DNA"/>
</dbReference>
<keyword evidence="1" id="KW-0472">Membrane</keyword>
<reference evidence="2 3" key="1">
    <citation type="submission" date="2020-12" db="EMBL/GenBank/DDBJ databases">
        <title>Oil enriched cultivation method for isolating marine PHA-producing bacteria.</title>
        <authorList>
            <person name="Zheng W."/>
            <person name="Yu S."/>
            <person name="Huang Y."/>
        </authorList>
    </citation>
    <scope>NUCLEOTIDE SEQUENCE [LARGE SCALE GENOMIC DNA]</scope>
    <source>
        <strain evidence="2 3">SY-2-6</strain>
    </source>
</reference>